<feature type="domain" description="Ubiquitin-like protease family profile" evidence="6">
    <location>
        <begin position="285"/>
        <end position="446"/>
    </location>
</feature>
<feature type="compositionally biased region" description="Acidic residues" evidence="5">
    <location>
        <begin position="159"/>
        <end position="168"/>
    </location>
</feature>
<dbReference type="VEuPathDB" id="FungiDB:PPTG_14060"/>
<evidence type="ECO:0000259" key="6">
    <source>
        <dbReference type="PROSITE" id="PS50600"/>
    </source>
</evidence>
<gene>
    <name evidence="7" type="ORF">PPTG_14060</name>
</gene>
<evidence type="ECO:0000256" key="3">
    <source>
        <dbReference type="ARBA" id="ARBA00022801"/>
    </source>
</evidence>
<dbReference type="PANTHER" id="PTHR46915">
    <property type="entry name" value="UBIQUITIN-LIKE PROTEASE 4-RELATED"/>
    <property type="match status" value="1"/>
</dbReference>
<reference evidence="8" key="1">
    <citation type="submission" date="2011-12" db="EMBL/GenBank/DDBJ databases">
        <authorList>
            <consortium name="The Broad Institute Genome Sequencing Platform"/>
            <person name="Russ C."/>
            <person name="Tyler B."/>
            <person name="Panabieres F."/>
            <person name="Shan W."/>
            <person name="Tripathy S."/>
            <person name="Grunwald N."/>
            <person name="Machado M."/>
            <person name="Young S.K."/>
            <person name="Zeng Q."/>
            <person name="Gargeya S."/>
            <person name="Fitzgerald M."/>
            <person name="Haas B."/>
            <person name="Abouelleil A."/>
            <person name="Alvarado L."/>
            <person name="Arachchi H.M."/>
            <person name="Berlin A."/>
            <person name="Chapman S.B."/>
            <person name="Gearin G."/>
            <person name="Goldberg J."/>
            <person name="Griggs A."/>
            <person name="Gujja S."/>
            <person name="Hansen M."/>
            <person name="Heiman D."/>
            <person name="Howarth C."/>
            <person name="Larimer J."/>
            <person name="Lui A."/>
            <person name="MacDonald P.J.P."/>
            <person name="McCowen C."/>
            <person name="Montmayeur A."/>
            <person name="Murphy C."/>
            <person name="Neiman D."/>
            <person name="Pearson M."/>
            <person name="Priest M."/>
            <person name="Roberts A."/>
            <person name="Saif S."/>
            <person name="Shea T."/>
            <person name="Sisk P."/>
            <person name="Stolte C."/>
            <person name="Sykes S."/>
            <person name="Wortman J."/>
            <person name="Nusbaum C."/>
            <person name="Birren B."/>
        </authorList>
    </citation>
    <scope>NUCLEOTIDE SEQUENCE [LARGE SCALE GENOMIC DNA]</scope>
    <source>
        <strain evidence="8">INRA-310</strain>
    </source>
</reference>
<dbReference type="SUPFAM" id="SSF54001">
    <property type="entry name" value="Cysteine proteinases"/>
    <property type="match status" value="1"/>
</dbReference>
<dbReference type="GO" id="GO:0016926">
    <property type="term" value="P:protein desumoylation"/>
    <property type="evidence" value="ECO:0007669"/>
    <property type="project" value="UniProtKB-ARBA"/>
</dbReference>
<dbReference type="AlphaFoldDB" id="W2PWN7"/>
<reference evidence="7 8" key="2">
    <citation type="submission" date="2013-11" db="EMBL/GenBank/DDBJ databases">
        <title>The Genome Sequence of Phytophthora parasitica INRA-310.</title>
        <authorList>
            <consortium name="The Broad Institute Genomics Platform"/>
            <person name="Russ C."/>
            <person name="Tyler B."/>
            <person name="Panabieres F."/>
            <person name="Shan W."/>
            <person name="Tripathy S."/>
            <person name="Grunwald N."/>
            <person name="Machado M."/>
            <person name="Johnson C.S."/>
            <person name="Arredondo F."/>
            <person name="Hong C."/>
            <person name="Coffey M."/>
            <person name="Young S.K."/>
            <person name="Zeng Q."/>
            <person name="Gargeya S."/>
            <person name="Fitzgerald M."/>
            <person name="Abouelleil A."/>
            <person name="Alvarado L."/>
            <person name="Chapman S.B."/>
            <person name="Gainer-Dewar J."/>
            <person name="Goldberg J."/>
            <person name="Griggs A."/>
            <person name="Gujja S."/>
            <person name="Hansen M."/>
            <person name="Howarth C."/>
            <person name="Imamovic A."/>
            <person name="Ireland A."/>
            <person name="Larimer J."/>
            <person name="McCowan C."/>
            <person name="Murphy C."/>
            <person name="Pearson M."/>
            <person name="Poon T.W."/>
            <person name="Priest M."/>
            <person name="Roberts A."/>
            <person name="Saif S."/>
            <person name="Shea T."/>
            <person name="Sykes S."/>
            <person name="Wortman J."/>
            <person name="Nusbaum C."/>
            <person name="Birren B."/>
        </authorList>
    </citation>
    <scope>NUCLEOTIDE SEQUENCE [LARGE SCALE GENOMIC DNA]</scope>
    <source>
        <strain evidence="7 8">INRA-310</strain>
    </source>
</reference>
<dbReference type="RefSeq" id="XP_008909267.1">
    <property type="nucleotide sequence ID" value="XM_008911019.1"/>
</dbReference>
<evidence type="ECO:0000256" key="4">
    <source>
        <dbReference type="ARBA" id="ARBA00022807"/>
    </source>
</evidence>
<comment type="similarity">
    <text evidence="1">Belongs to the peptidase C48 family.</text>
</comment>
<evidence type="ECO:0000256" key="5">
    <source>
        <dbReference type="SAM" id="MobiDB-lite"/>
    </source>
</evidence>
<feature type="compositionally biased region" description="Basic and acidic residues" evidence="5">
    <location>
        <begin position="169"/>
        <end position="179"/>
    </location>
</feature>
<accession>W2PWN7</accession>
<dbReference type="GO" id="GO:0008234">
    <property type="term" value="F:cysteine-type peptidase activity"/>
    <property type="evidence" value="ECO:0007669"/>
    <property type="project" value="UniProtKB-KW"/>
</dbReference>
<dbReference type="InterPro" id="IPR038765">
    <property type="entry name" value="Papain-like_cys_pep_sf"/>
</dbReference>
<name>W2PWN7_PHYN3</name>
<protein>
    <recommendedName>
        <fullName evidence="6">Ubiquitin-like protease family profile domain-containing protein</fullName>
    </recommendedName>
</protein>
<keyword evidence="4" id="KW-0788">Thiol protease</keyword>
<evidence type="ECO:0000256" key="1">
    <source>
        <dbReference type="ARBA" id="ARBA00005234"/>
    </source>
</evidence>
<dbReference type="PROSITE" id="PS50600">
    <property type="entry name" value="ULP_PROTEASE"/>
    <property type="match status" value="1"/>
</dbReference>
<dbReference type="GeneID" id="20183371"/>
<dbReference type="OMA" id="LAYCRTK"/>
<evidence type="ECO:0000313" key="8">
    <source>
        <dbReference type="Proteomes" id="UP000018817"/>
    </source>
</evidence>
<dbReference type="Pfam" id="PF02902">
    <property type="entry name" value="Peptidase_C48"/>
    <property type="match status" value="1"/>
</dbReference>
<dbReference type="OrthoDB" id="442460at2759"/>
<keyword evidence="2" id="KW-0645">Protease</keyword>
<feature type="region of interest" description="Disordered" evidence="5">
    <location>
        <begin position="123"/>
        <end position="146"/>
    </location>
</feature>
<organism evidence="7 8">
    <name type="scientific">Phytophthora nicotianae (strain INRA-310)</name>
    <name type="common">Phytophthora parasitica</name>
    <dbReference type="NCBI Taxonomy" id="761204"/>
    <lineage>
        <taxon>Eukaryota</taxon>
        <taxon>Sar</taxon>
        <taxon>Stramenopiles</taxon>
        <taxon>Oomycota</taxon>
        <taxon>Peronosporomycetes</taxon>
        <taxon>Peronosporales</taxon>
        <taxon>Peronosporaceae</taxon>
        <taxon>Phytophthora</taxon>
    </lineage>
</organism>
<sequence length="492" mass="54117">MGPTEASRKLGYPKGTLIGWRDQYSDRTLSKDPAPLRPSNRLRAPGGGRKRKTLDCEGSVREYYAKSLRQDGRVRNADILAYCRTKKEFTGKVKSNGAQAVWVSRFIAHTKITAAGISDADAQPPAATAFAPNEAPDDTPPKSSTTAAIASDANALDYSLDDAPDDGPDDARDDAHDDGPDNGPDDPGEAPIDTPQSPAAAAIASDVAPDDDAHDGILNDTPHDGRRRPSSAPDHDAPMATTPKSDNLALQPRKRYTLRDRGTSAKFLFRYPNEERSSSPSRITVGVYPADLFSVEPCQPLIASVVDFVIYKRIARGKGFVYPFGSSLFVQIEHVDQSTKSFSAVKELVDKVEWDCYPVVFIPVAAVEHWSLLIVEHPLSDRVQCYHVDSVAAKHQSEYVFDVAKLFMEEISGHSAVMEGLALTMQPEQRNYYNCGVYMLYCMNKIAQHIVENSPKTLMNDIRKLTSKCTASKADKFRASMRGEFQKRLQCA</sequence>
<feature type="region of interest" description="Disordered" evidence="5">
    <location>
        <begin position="158"/>
        <end position="255"/>
    </location>
</feature>
<feature type="compositionally biased region" description="Low complexity" evidence="5">
    <location>
        <begin position="123"/>
        <end position="132"/>
    </location>
</feature>
<dbReference type="InterPro" id="IPR003653">
    <property type="entry name" value="Peptidase_C48_C"/>
</dbReference>
<feature type="region of interest" description="Disordered" evidence="5">
    <location>
        <begin position="23"/>
        <end position="54"/>
    </location>
</feature>
<dbReference type="Gene3D" id="3.40.395.10">
    <property type="entry name" value="Adenoviral Proteinase, Chain A"/>
    <property type="match status" value="1"/>
</dbReference>
<keyword evidence="3" id="KW-0378">Hydrolase</keyword>
<dbReference type="Proteomes" id="UP000018817">
    <property type="component" value="Unassembled WGS sequence"/>
</dbReference>
<dbReference type="PANTHER" id="PTHR46915:SF2">
    <property type="entry name" value="UBIQUITIN-LIKE PROTEASE 4"/>
    <property type="match status" value="1"/>
</dbReference>
<evidence type="ECO:0000313" key="7">
    <source>
        <dbReference type="EMBL" id="ETN05292.1"/>
    </source>
</evidence>
<evidence type="ECO:0000256" key="2">
    <source>
        <dbReference type="ARBA" id="ARBA00022670"/>
    </source>
</evidence>
<dbReference type="GO" id="GO:0006508">
    <property type="term" value="P:proteolysis"/>
    <property type="evidence" value="ECO:0007669"/>
    <property type="project" value="UniProtKB-KW"/>
</dbReference>
<feature type="compositionally biased region" description="Basic and acidic residues" evidence="5">
    <location>
        <begin position="214"/>
        <end position="224"/>
    </location>
</feature>
<proteinExistence type="inferred from homology"/>
<dbReference type="EMBL" id="KI669600">
    <property type="protein sequence ID" value="ETN05292.1"/>
    <property type="molecule type" value="Genomic_DNA"/>
</dbReference>